<dbReference type="CDD" id="cd02120">
    <property type="entry name" value="PA_subtilisin_like"/>
    <property type="match status" value="1"/>
</dbReference>
<dbReference type="InterPro" id="IPR037045">
    <property type="entry name" value="S8pro/Inhibitor_I9_sf"/>
</dbReference>
<dbReference type="Gene3D" id="3.40.50.200">
    <property type="entry name" value="Peptidase S8/S53 domain"/>
    <property type="match status" value="1"/>
</dbReference>
<dbReference type="FunFam" id="2.60.40.2310:FF:000001">
    <property type="entry name" value="Subtilisin-like protease SBT1.5"/>
    <property type="match status" value="1"/>
</dbReference>
<organism evidence="12">
    <name type="scientific">Musa acuminata subsp. malaccensis</name>
    <name type="common">Wild banana</name>
    <name type="synonym">Musa malaccensis</name>
    <dbReference type="NCBI Taxonomy" id="214687"/>
    <lineage>
        <taxon>Eukaryota</taxon>
        <taxon>Viridiplantae</taxon>
        <taxon>Streptophyta</taxon>
        <taxon>Embryophyta</taxon>
        <taxon>Tracheophyta</taxon>
        <taxon>Spermatophyta</taxon>
        <taxon>Magnoliopsida</taxon>
        <taxon>Liliopsida</taxon>
        <taxon>Zingiberales</taxon>
        <taxon>Musaceae</taxon>
        <taxon>Musa</taxon>
    </lineage>
</organism>
<dbReference type="FunFam" id="3.50.30.30:FF:000005">
    <property type="entry name" value="subtilisin-like protease SBT1.5"/>
    <property type="match status" value="1"/>
</dbReference>
<dbReference type="Pfam" id="PF17766">
    <property type="entry name" value="fn3_6"/>
    <property type="match status" value="1"/>
</dbReference>
<keyword evidence="3 8" id="KW-0732">Signal</keyword>
<evidence type="ECO:0000256" key="1">
    <source>
        <dbReference type="ARBA" id="ARBA00011073"/>
    </source>
</evidence>
<feature type="signal peptide" evidence="8">
    <location>
        <begin position="1"/>
        <end position="25"/>
    </location>
</feature>
<evidence type="ECO:0000259" key="11">
    <source>
        <dbReference type="Pfam" id="PF17766"/>
    </source>
</evidence>
<evidence type="ECO:0000259" key="9">
    <source>
        <dbReference type="Pfam" id="PF00082"/>
    </source>
</evidence>
<gene>
    <name evidence="12" type="ORF">GSMUA_48960.1</name>
</gene>
<dbReference type="InterPro" id="IPR045051">
    <property type="entry name" value="SBT"/>
</dbReference>
<name>A0A8D7AVT3_MUSAM</name>
<reference evidence="12" key="1">
    <citation type="submission" date="2021-03" db="EMBL/GenBank/DDBJ databases">
        <authorList>
            <consortium name="Genoscope - CEA"/>
            <person name="William W."/>
        </authorList>
    </citation>
    <scope>NUCLEOTIDE SEQUENCE</scope>
    <source>
        <strain evidence="12">Doubled-haploid Pahang</strain>
    </source>
</reference>
<evidence type="ECO:0000256" key="7">
    <source>
        <dbReference type="PROSITE-ProRule" id="PRU01240"/>
    </source>
</evidence>
<evidence type="ECO:0000259" key="10">
    <source>
        <dbReference type="Pfam" id="PF05922"/>
    </source>
</evidence>
<dbReference type="InterPro" id="IPR000209">
    <property type="entry name" value="Peptidase_S8/S53_dom"/>
</dbReference>
<dbReference type="EMBL" id="HG996473">
    <property type="protein sequence ID" value="CAG1855742.1"/>
    <property type="molecule type" value="Genomic_DNA"/>
</dbReference>
<dbReference type="PROSITE" id="PS00138">
    <property type="entry name" value="SUBTILASE_SER"/>
    <property type="match status" value="1"/>
</dbReference>
<dbReference type="PRINTS" id="PR00723">
    <property type="entry name" value="SUBTILISIN"/>
</dbReference>
<evidence type="ECO:0000313" key="12">
    <source>
        <dbReference type="EMBL" id="CAG1855742.1"/>
    </source>
</evidence>
<dbReference type="SUPFAM" id="SSF52743">
    <property type="entry name" value="Subtilisin-like"/>
    <property type="match status" value="1"/>
</dbReference>
<dbReference type="Pfam" id="PF05922">
    <property type="entry name" value="Inhibitor_I9"/>
    <property type="match status" value="1"/>
</dbReference>
<dbReference type="InterPro" id="IPR015500">
    <property type="entry name" value="Peptidase_S8_subtilisin-rel"/>
</dbReference>
<keyword evidence="4 7" id="KW-0378">Hydrolase</keyword>
<evidence type="ECO:0000256" key="3">
    <source>
        <dbReference type="ARBA" id="ARBA00022729"/>
    </source>
</evidence>
<comment type="similarity">
    <text evidence="1 7">Belongs to the peptidase S8 family.</text>
</comment>
<dbReference type="PANTHER" id="PTHR10795">
    <property type="entry name" value="PROPROTEIN CONVERTASE SUBTILISIN/KEXIN"/>
    <property type="match status" value="1"/>
</dbReference>
<dbReference type="AlphaFoldDB" id="A0A8D7AVT3"/>
<feature type="domain" description="Subtilisin-like protease fibronectin type-III" evidence="11">
    <location>
        <begin position="668"/>
        <end position="764"/>
    </location>
</feature>
<keyword evidence="5 7" id="KW-0720">Serine protease</keyword>
<dbReference type="CDD" id="cd04852">
    <property type="entry name" value="Peptidases_S8_3"/>
    <property type="match status" value="1"/>
</dbReference>
<dbReference type="InterPro" id="IPR041469">
    <property type="entry name" value="Subtilisin-like_FN3"/>
</dbReference>
<dbReference type="Pfam" id="PF00082">
    <property type="entry name" value="Peptidase_S8"/>
    <property type="match status" value="1"/>
</dbReference>
<proteinExistence type="inferred from homology"/>
<feature type="chain" id="PRO_5034256795" evidence="8">
    <location>
        <begin position="26"/>
        <end position="775"/>
    </location>
</feature>
<feature type="domain" description="Peptidase S8/S53" evidence="9">
    <location>
        <begin position="132"/>
        <end position="580"/>
    </location>
</feature>
<dbReference type="InterPro" id="IPR034197">
    <property type="entry name" value="Peptidases_S8_3"/>
</dbReference>
<accession>A0A8D7AVT3</accession>
<evidence type="ECO:0000256" key="6">
    <source>
        <dbReference type="PIRSR" id="PIRSR615500-1"/>
    </source>
</evidence>
<dbReference type="InterPro" id="IPR023828">
    <property type="entry name" value="Peptidase_S8_Ser-AS"/>
</dbReference>
<dbReference type="InterPro" id="IPR010259">
    <property type="entry name" value="S8pro/Inhibitor_I9"/>
</dbReference>
<feature type="domain" description="Inhibitor I9" evidence="10">
    <location>
        <begin position="28"/>
        <end position="107"/>
    </location>
</feature>
<dbReference type="FunFam" id="3.40.50.200:FF:000006">
    <property type="entry name" value="Subtilisin-like protease SBT1.5"/>
    <property type="match status" value="1"/>
</dbReference>
<feature type="active site" description="Charge relay system" evidence="6 7">
    <location>
        <position position="547"/>
    </location>
</feature>
<evidence type="ECO:0000256" key="4">
    <source>
        <dbReference type="ARBA" id="ARBA00022801"/>
    </source>
</evidence>
<dbReference type="Gene3D" id="3.30.70.80">
    <property type="entry name" value="Peptidase S8 propeptide/proteinase inhibitor I9"/>
    <property type="match status" value="1"/>
</dbReference>
<dbReference type="InterPro" id="IPR036852">
    <property type="entry name" value="Peptidase_S8/S53_dom_sf"/>
</dbReference>
<dbReference type="PROSITE" id="PS51892">
    <property type="entry name" value="SUBTILASE"/>
    <property type="match status" value="1"/>
</dbReference>
<sequence length="775" mass="82994">MAASSYFTLPFRLLLHLLLLGLFSASNVYIVYMGEKAQDEPAAATELHHATLSTVLGSKQAATSSILYSYKHGFSGFAAVLTESEAARVADLAGVAHVVPNRILDLHTTRSWDFLHLKSNPSGGLLEMSRSGDGSIIGVLDTGIWPESESFSDRDMGEIPSRWRGVCQKGEKFHVSDCNRKIIGARWYIKGYEAEFGKLNTSDILEFLSARDAVGHGTHTSSTAAGAFVGNASFMGIARGIARGGALRARLAIYKVCWATGGCSSADILAAFDDAIHDGVDVLSVSLGQSPPLPTYIEDVLAIGSFHAVARGITVVCSAGNSGPFSQTVINTAPWVITVAASTIDRTFVTFISLGNNVTKAGQALYLGEHVDKFYGIVYAEDIASDNADSTDARGCGAGSLNATLARGKVVLCFQTRDQRSPLVASDTVRRAHGVAVIFAQFLTKDITFAFDFPCVQVDLEIGTSILTYLGSTRKPIVKFSTTKTVLGTVIAPEVAYFSSRGPSSLSPFVLKPDIAAPGVNILASWSPASPPRNMPPLNFKIESGTSMSCPHISAIAALLKSIHPNWSPAAIKSAIVTTGKRHSLSSTIDEYSLGVVAEGAPHKQANPYDFGGGHVDPNKAIDPGLVYDMRVSAYVHFLCSVGYNNSAVSSLTQHPTICHDIYQSHKDLNLPSITIPQLKESFTVTRTVTNVGPATSTYTAHVEAPRGVSVRVRPSILAFNSTVQKLKFKVTFGSRLKVQSGYLFGSLTWKDGVHHLVRIPLAIRIVIDEFDIYT</sequence>
<dbReference type="GO" id="GO:0006508">
    <property type="term" value="P:proteolysis"/>
    <property type="evidence" value="ECO:0007669"/>
    <property type="project" value="UniProtKB-KW"/>
</dbReference>
<evidence type="ECO:0000256" key="2">
    <source>
        <dbReference type="ARBA" id="ARBA00022670"/>
    </source>
</evidence>
<evidence type="ECO:0000256" key="8">
    <source>
        <dbReference type="SAM" id="SignalP"/>
    </source>
</evidence>
<dbReference type="GO" id="GO:0004252">
    <property type="term" value="F:serine-type endopeptidase activity"/>
    <property type="evidence" value="ECO:0007669"/>
    <property type="project" value="UniProtKB-UniRule"/>
</dbReference>
<feature type="active site" description="Charge relay system" evidence="6 7">
    <location>
        <position position="216"/>
    </location>
</feature>
<evidence type="ECO:0000256" key="5">
    <source>
        <dbReference type="ARBA" id="ARBA00022825"/>
    </source>
</evidence>
<protein>
    <submittedName>
        <fullName evidence="12">(wild Malaysian banana) hypothetical protein</fullName>
    </submittedName>
</protein>
<dbReference type="Gene3D" id="2.60.40.2310">
    <property type="match status" value="1"/>
</dbReference>
<feature type="active site" description="Charge relay system" evidence="6 7">
    <location>
        <position position="141"/>
    </location>
</feature>
<dbReference type="Gene3D" id="3.50.30.30">
    <property type="match status" value="1"/>
</dbReference>
<dbReference type="FunFam" id="3.30.70.80:FF:000002">
    <property type="entry name" value="Subtilisin-like protease SBT5.3"/>
    <property type="match status" value="1"/>
</dbReference>
<keyword evidence="2 7" id="KW-0645">Protease</keyword>